<reference evidence="1 2" key="1">
    <citation type="submission" date="2019-06" db="EMBL/GenBank/DDBJ databases">
        <title>Genome of new Rhodobacteraceae sp. SM1903.</title>
        <authorList>
            <person name="Ren X."/>
        </authorList>
    </citation>
    <scope>NUCLEOTIDE SEQUENCE [LARGE SCALE GENOMIC DNA]</scope>
    <source>
        <strain evidence="1 2">SM1903</strain>
    </source>
</reference>
<evidence type="ECO:0000313" key="1">
    <source>
        <dbReference type="EMBL" id="TNY33084.1"/>
    </source>
</evidence>
<sequence length="179" mass="18423">MARLRSRTPFEGLLPITIGTVLVEEVVPGPVHLVATFAGQEAGVGRALGTGLSLAFPAPGQVTEGRDARAIWVAPGQALVFAADLPAIAHAAVTDQSDAFAICAVSGPDAAELLSRLVPVDLRPSAFPTGTTARTLVGHMTASVTAVENGIEIMVFRSMAGTLAEELSHAARHLAARRA</sequence>
<dbReference type="OrthoDB" id="7350722at2"/>
<keyword evidence="2" id="KW-1185">Reference proteome</keyword>
<evidence type="ECO:0000313" key="2">
    <source>
        <dbReference type="Proteomes" id="UP000314011"/>
    </source>
</evidence>
<dbReference type="InterPro" id="IPR027266">
    <property type="entry name" value="TrmE/GcvT-like"/>
</dbReference>
<dbReference type="Proteomes" id="UP000314011">
    <property type="component" value="Unassembled WGS sequence"/>
</dbReference>
<dbReference type="SUPFAM" id="SSF103025">
    <property type="entry name" value="Folate-binding domain"/>
    <property type="match status" value="1"/>
</dbReference>
<name>A0A5C5GFT9_9RHOB</name>
<proteinExistence type="predicted"/>
<dbReference type="Gene3D" id="3.30.1360.120">
    <property type="entry name" value="Probable tRNA modification gtpase trme, domain 1"/>
    <property type="match status" value="1"/>
</dbReference>
<gene>
    <name evidence="1" type="ORF">FHY64_07330</name>
</gene>
<comment type="caution">
    <text evidence="1">The sequence shown here is derived from an EMBL/GenBank/DDBJ whole genome shotgun (WGS) entry which is preliminary data.</text>
</comment>
<organism evidence="1 2">
    <name type="scientific">Pelagovum pacificum</name>
    <dbReference type="NCBI Taxonomy" id="2588711"/>
    <lineage>
        <taxon>Bacteria</taxon>
        <taxon>Pseudomonadati</taxon>
        <taxon>Pseudomonadota</taxon>
        <taxon>Alphaproteobacteria</taxon>
        <taxon>Rhodobacterales</taxon>
        <taxon>Paracoccaceae</taxon>
        <taxon>Pelagovum</taxon>
    </lineage>
</organism>
<protein>
    <submittedName>
        <fullName evidence="1">Sarcosine oxidase subunit gamma</fullName>
    </submittedName>
</protein>
<dbReference type="EMBL" id="VFFF01000001">
    <property type="protein sequence ID" value="TNY33084.1"/>
    <property type="molecule type" value="Genomic_DNA"/>
</dbReference>
<dbReference type="AlphaFoldDB" id="A0A5C5GFT9"/>
<dbReference type="RefSeq" id="WP_140193767.1">
    <property type="nucleotide sequence ID" value="NZ_CP065915.1"/>
</dbReference>
<accession>A0A5C5GFT9</accession>